<organism evidence="1 2">
    <name type="scientific">Micavibrio aeruginosavorus</name>
    <dbReference type="NCBI Taxonomy" id="349221"/>
    <lineage>
        <taxon>Bacteria</taxon>
        <taxon>Pseudomonadati</taxon>
        <taxon>Bdellovibrionota</taxon>
        <taxon>Bdellovibrionia</taxon>
        <taxon>Bdellovibrionales</taxon>
        <taxon>Pseudobdellovibrionaceae</taxon>
        <taxon>Micavibrio</taxon>
    </lineage>
</organism>
<gene>
    <name evidence="1" type="ORF">DI586_04990</name>
</gene>
<accession>A0A2W5FLK9</accession>
<reference evidence="1 2" key="1">
    <citation type="submission" date="2017-08" db="EMBL/GenBank/DDBJ databases">
        <title>Infants hospitalized years apart are colonized by the same room-sourced microbial strains.</title>
        <authorList>
            <person name="Brooks B."/>
            <person name="Olm M.R."/>
            <person name="Firek B.A."/>
            <person name="Baker R."/>
            <person name="Thomas B.C."/>
            <person name="Morowitz M.J."/>
            <person name="Banfield J.F."/>
        </authorList>
    </citation>
    <scope>NUCLEOTIDE SEQUENCE [LARGE SCALE GENOMIC DNA]</scope>
    <source>
        <strain evidence="1">S2_006_000_R2_64</strain>
    </source>
</reference>
<protein>
    <submittedName>
        <fullName evidence="1">Uncharacterized protein</fullName>
    </submittedName>
</protein>
<sequence>MALTHGLNPNKDYRTLGVIFGASAALWGAAIGGTMYATETSIPDVVEFAEKTLNILQAPSPPQQS</sequence>
<dbReference type="EMBL" id="QFOT01000040">
    <property type="protein sequence ID" value="PZP56048.1"/>
    <property type="molecule type" value="Genomic_DNA"/>
</dbReference>
<evidence type="ECO:0000313" key="1">
    <source>
        <dbReference type="EMBL" id="PZP56048.1"/>
    </source>
</evidence>
<name>A0A2W5FLK9_9BACT</name>
<comment type="caution">
    <text evidence="1">The sequence shown here is derived from an EMBL/GenBank/DDBJ whole genome shotgun (WGS) entry which is preliminary data.</text>
</comment>
<proteinExistence type="predicted"/>
<evidence type="ECO:0000313" key="2">
    <source>
        <dbReference type="Proteomes" id="UP000249739"/>
    </source>
</evidence>
<dbReference type="Proteomes" id="UP000249739">
    <property type="component" value="Unassembled WGS sequence"/>
</dbReference>
<dbReference type="AlphaFoldDB" id="A0A2W5FLK9"/>